<name>A0A146KZC0_LYGHE</name>
<reference evidence="2" key="1">
    <citation type="journal article" date="2016" name="Gigascience">
        <title>De novo construction of an expanded transcriptome assembly for the western tarnished plant bug, Lygus hesperus.</title>
        <authorList>
            <person name="Tassone E.E."/>
            <person name="Geib S.M."/>
            <person name="Hall B."/>
            <person name="Fabrick J.A."/>
            <person name="Brent C.S."/>
            <person name="Hull J.J."/>
        </authorList>
    </citation>
    <scope>NUCLEOTIDE SEQUENCE</scope>
</reference>
<proteinExistence type="predicted"/>
<organism evidence="2">
    <name type="scientific">Lygus hesperus</name>
    <name type="common">Western plant bug</name>
    <dbReference type="NCBI Taxonomy" id="30085"/>
    <lineage>
        <taxon>Eukaryota</taxon>
        <taxon>Metazoa</taxon>
        <taxon>Ecdysozoa</taxon>
        <taxon>Arthropoda</taxon>
        <taxon>Hexapoda</taxon>
        <taxon>Insecta</taxon>
        <taxon>Pterygota</taxon>
        <taxon>Neoptera</taxon>
        <taxon>Paraneoptera</taxon>
        <taxon>Hemiptera</taxon>
        <taxon>Heteroptera</taxon>
        <taxon>Panheteroptera</taxon>
        <taxon>Cimicomorpha</taxon>
        <taxon>Miridae</taxon>
        <taxon>Mirini</taxon>
        <taxon>Lygus</taxon>
    </lineage>
</organism>
<feature type="region of interest" description="Disordered" evidence="1">
    <location>
        <begin position="216"/>
        <end position="238"/>
    </location>
</feature>
<evidence type="ECO:0000313" key="2">
    <source>
        <dbReference type="EMBL" id="JAQ01701.1"/>
    </source>
</evidence>
<gene>
    <name evidence="2" type="ORF">g.30904</name>
    <name evidence="3" type="ORF">g.30909</name>
</gene>
<protein>
    <submittedName>
        <fullName evidence="2">Uncharacterized protein</fullName>
    </submittedName>
</protein>
<dbReference type="AlphaFoldDB" id="A0A146KZC0"/>
<evidence type="ECO:0000256" key="1">
    <source>
        <dbReference type="SAM" id="MobiDB-lite"/>
    </source>
</evidence>
<sequence>MIEKADGSTVQESCMSCANSRAVVAPTLCSTTGKAGECEAPQTGYGGKVDCNIRNTHTQGDDATGEVGAMFEMHSNPPTTTTGGGPQTAQTAQTATVAVGLDNDCTTAADASAVAMVLKGPAISIGAQDTGGVVGNSDQHTAPETLEGVATEDAAPPTRVPGDFANTFGDCRRALHESLRKSPETSGGEDVGGESRTPVAEITAEVFAKEKVATVQQGGGSLQTASEDSKKWKWGGGVDHGGRAVVESCSVELTKIAEDGGVELAEETGEKKQE</sequence>
<evidence type="ECO:0000313" key="3">
    <source>
        <dbReference type="EMBL" id="JAQ14975.1"/>
    </source>
</evidence>
<accession>A0A146KZC0</accession>
<dbReference type="EMBL" id="GDHC01016928">
    <property type="protein sequence ID" value="JAQ01701.1"/>
    <property type="molecule type" value="Transcribed_RNA"/>
</dbReference>
<dbReference type="EMBL" id="GDHC01003654">
    <property type="protein sequence ID" value="JAQ14975.1"/>
    <property type="molecule type" value="Transcribed_RNA"/>
</dbReference>